<organism evidence="2 3">
    <name type="scientific">Pseudidiomarina planktonica</name>
    <dbReference type="NCBI Taxonomy" id="1323738"/>
    <lineage>
        <taxon>Bacteria</taxon>
        <taxon>Pseudomonadati</taxon>
        <taxon>Pseudomonadota</taxon>
        <taxon>Gammaproteobacteria</taxon>
        <taxon>Alteromonadales</taxon>
        <taxon>Idiomarinaceae</taxon>
        <taxon>Pseudidiomarina</taxon>
    </lineage>
</organism>
<dbReference type="EMBL" id="FXWH01000002">
    <property type="protein sequence ID" value="SMQ79966.1"/>
    <property type="molecule type" value="Genomic_DNA"/>
</dbReference>
<dbReference type="Proteomes" id="UP000194450">
    <property type="component" value="Unassembled WGS sequence"/>
</dbReference>
<dbReference type="AlphaFoldDB" id="A0A1Y6G142"/>
<gene>
    <name evidence="2" type="ORF">SAMN06297229_1885</name>
</gene>
<keyword evidence="3" id="KW-1185">Reference proteome</keyword>
<dbReference type="RefSeq" id="WP_086435022.1">
    <property type="nucleotide sequence ID" value="NZ_FXWH01000002.1"/>
</dbReference>
<evidence type="ECO:0000313" key="2">
    <source>
        <dbReference type="EMBL" id="SMQ79966.1"/>
    </source>
</evidence>
<name>A0A1Y6G142_9GAMM</name>
<dbReference type="OrthoDB" id="8912757at2"/>
<feature type="transmembrane region" description="Helical" evidence="1">
    <location>
        <begin position="12"/>
        <end position="31"/>
    </location>
</feature>
<reference evidence="3" key="1">
    <citation type="submission" date="2017-04" db="EMBL/GenBank/DDBJ databases">
        <authorList>
            <person name="Varghese N."/>
            <person name="Submissions S."/>
        </authorList>
    </citation>
    <scope>NUCLEOTIDE SEQUENCE [LARGE SCALE GENOMIC DNA]</scope>
</reference>
<evidence type="ECO:0000256" key="1">
    <source>
        <dbReference type="SAM" id="Phobius"/>
    </source>
</evidence>
<keyword evidence="1" id="KW-0812">Transmembrane</keyword>
<keyword evidence="1" id="KW-0472">Membrane</keyword>
<sequence>MEIQTSNFLDILKIVSVLSAIIAFAFAVYSFKKQLKLNFFADYTKRYQEISLNFPVTVYENEFSYDNLSPEIREHTLRYMRAYFDLCSEEYFLNENKNLDKKTWKEWESGMKASFSKPAFRKAWKTLKLDSNYYSGFTAFVKSITP</sequence>
<proteinExistence type="predicted"/>
<protein>
    <submittedName>
        <fullName evidence="2">Uncharacterized protein</fullName>
    </submittedName>
</protein>
<evidence type="ECO:0000313" key="3">
    <source>
        <dbReference type="Proteomes" id="UP000194450"/>
    </source>
</evidence>
<accession>A0A1Y6G142</accession>
<keyword evidence="1" id="KW-1133">Transmembrane helix</keyword>